<evidence type="ECO:0000313" key="13">
    <source>
        <dbReference type="EMBL" id="AIF83067.1"/>
    </source>
</evidence>
<keyword evidence="5 12" id="KW-1133">Transmembrane helix</keyword>
<keyword evidence="14" id="KW-1185">Reference proteome</keyword>
<dbReference type="eggNOG" id="arCOG03103">
    <property type="taxonomic scope" value="Archaea"/>
</dbReference>
<gene>
    <name evidence="13" type="ORF">NTE_00992</name>
</gene>
<sequence>MTLLQKLSFGTLAVLFSLIFIGGYVSSSGVGLTCPDWPLCPHGFVPAYDFIIEYIHRTVAASTGALVVITMAFTLKSKQAPRGMKIASIIAAGAVIGQITLGAIVIVERLHSILVTGHLALGLVLFSMVLMTTVYAWKIKAQNKAAVEASGRQQPAA</sequence>
<comment type="pathway">
    <text evidence="11">Porphyrin-containing compound metabolism.</text>
</comment>
<evidence type="ECO:0000256" key="3">
    <source>
        <dbReference type="ARBA" id="ARBA00022692"/>
    </source>
</evidence>
<reference evidence="13 14" key="1">
    <citation type="journal article" date="2014" name="PLoS ONE">
        <title>Genome Sequence of Candidatus Nitrososphaera evergladensis from Group I.1b Enriched from Everglades Soil Reveals Novel Genomic Features of the Ammonia-Oxidizing Archaea.</title>
        <authorList>
            <person name="Zhalnina K.V."/>
            <person name="Dias R."/>
            <person name="Leonard M.T."/>
            <person name="Dorr de Quadros P."/>
            <person name="Camargo F.A."/>
            <person name="Drew J.C."/>
            <person name="Farmerie W.G."/>
            <person name="Daroub S.H."/>
            <person name="Triplett E.W."/>
        </authorList>
    </citation>
    <scope>NUCLEOTIDE SEQUENCE [LARGE SCALE GENOMIC DNA]</scope>
    <source>
        <strain evidence="13 14">SR1</strain>
    </source>
</reference>
<dbReference type="KEGG" id="nev:NTE_00992"/>
<dbReference type="EMBL" id="CP007174">
    <property type="protein sequence ID" value="AIF83067.1"/>
    <property type="molecule type" value="Genomic_DNA"/>
</dbReference>
<evidence type="ECO:0000256" key="2">
    <source>
        <dbReference type="ARBA" id="ARBA00022475"/>
    </source>
</evidence>
<feature type="transmembrane region" description="Helical" evidence="12">
    <location>
        <begin position="7"/>
        <end position="25"/>
    </location>
</feature>
<dbReference type="InterPro" id="IPR050450">
    <property type="entry name" value="COX15/CtaA_HemeA_synthase"/>
</dbReference>
<evidence type="ECO:0000313" key="14">
    <source>
        <dbReference type="Proteomes" id="UP000028194"/>
    </source>
</evidence>
<dbReference type="GeneID" id="41596820"/>
<keyword evidence="9 12" id="KW-0472">Membrane</keyword>
<dbReference type="STRING" id="1459636.NTE_00992"/>
<dbReference type="Proteomes" id="UP000028194">
    <property type="component" value="Chromosome"/>
</dbReference>
<dbReference type="PANTHER" id="PTHR35457">
    <property type="entry name" value="HEME A SYNTHASE"/>
    <property type="match status" value="1"/>
</dbReference>
<keyword evidence="4" id="KW-0479">Metal-binding</keyword>
<comment type="subcellular location">
    <subcellularLocation>
        <location evidence="1">Membrane</location>
        <topology evidence="1">Multi-pass membrane protein</topology>
    </subcellularLocation>
</comment>
<accession>A0A075MQA6</accession>
<evidence type="ECO:0000256" key="4">
    <source>
        <dbReference type="ARBA" id="ARBA00022723"/>
    </source>
</evidence>
<evidence type="ECO:0000256" key="9">
    <source>
        <dbReference type="ARBA" id="ARBA00023136"/>
    </source>
</evidence>
<dbReference type="HOGENOM" id="CLU_1860763_0_0_2"/>
<keyword evidence="6" id="KW-0560">Oxidoreductase</keyword>
<feature type="transmembrane region" description="Helical" evidence="12">
    <location>
        <begin position="54"/>
        <end position="74"/>
    </location>
</feature>
<feature type="transmembrane region" description="Helical" evidence="12">
    <location>
        <begin position="113"/>
        <end position="137"/>
    </location>
</feature>
<keyword evidence="2" id="KW-1003">Cell membrane</keyword>
<evidence type="ECO:0000256" key="5">
    <source>
        <dbReference type="ARBA" id="ARBA00022989"/>
    </source>
</evidence>
<dbReference type="GO" id="GO:0046872">
    <property type="term" value="F:metal ion binding"/>
    <property type="evidence" value="ECO:0007669"/>
    <property type="project" value="UniProtKB-KW"/>
</dbReference>
<evidence type="ECO:0000256" key="6">
    <source>
        <dbReference type="ARBA" id="ARBA00023002"/>
    </source>
</evidence>
<dbReference type="Pfam" id="PF02628">
    <property type="entry name" value="COX15-CtaA"/>
    <property type="match status" value="1"/>
</dbReference>
<evidence type="ECO:0000256" key="7">
    <source>
        <dbReference type="ARBA" id="ARBA00023004"/>
    </source>
</evidence>
<keyword evidence="8" id="KW-0350">Heme biosynthesis</keyword>
<evidence type="ECO:0000256" key="11">
    <source>
        <dbReference type="ARBA" id="ARBA00023444"/>
    </source>
</evidence>
<dbReference type="OrthoDB" id="336837at2157"/>
<dbReference type="GO" id="GO:0016491">
    <property type="term" value="F:oxidoreductase activity"/>
    <property type="evidence" value="ECO:0007669"/>
    <property type="project" value="UniProtKB-KW"/>
</dbReference>
<proteinExistence type="predicted"/>
<organism evidence="13 14">
    <name type="scientific">Candidatus Nitrososphaera evergladensis SR1</name>
    <dbReference type="NCBI Taxonomy" id="1459636"/>
    <lineage>
        <taxon>Archaea</taxon>
        <taxon>Nitrososphaerota</taxon>
        <taxon>Nitrososphaeria</taxon>
        <taxon>Nitrososphaerales</taxon>
        <taxon>Nitrososphaeraceae</taxon>
        <taxon>Nitrososphaera</taxon>
    </lineage>
</organism>
<dbReference type="PANTHER" id="PTHR35457:SF1">
    <property type="entry name" value="HEME A SYNTHASE"/>
    <property type="match status" value="1"/>
</dbReference>
<protein>
    <submittedName>
        <fullName evidence="13">Uncharacterized protein required for cytochrome oxidase assembly</fullName>
    </submittedName>
</protein>
<evidence type="ECO:0000256" key="8">
    <source>
        <dbReference type="ARBA" id="ARBA00023133"/>
    </source>
</evidence>
<dbReference type="InterPro" id="IPR003780">
    <property type="entry name" value="COX15/CtaA_fam"/>
</dbReference>
<keyword evidence="3 12" id="KW-0812">Transmembrane</keyword>
<dbReference type="GO" id="GO:0006784">
    <property type="term" value="P:heme A biosynthetic process"/>
    <property type="evidence" value="ECO:0007669"/>
    <property type="project" value="InterPro"/>
</dbReference>
<feature type="transmembrane region" description="Helical" evidence="12">
    <location>
        <begin position="86"/>
        <end position="107"/>
    </location>
</feature>
<evidence type="ECO:0000256" key="1">
    <source>
        <dbReference type="ARBA" id="ARBA00004141"/>
    </source>
</evidence>
<dbReference type="GO" id="GO:0016020">
    <property type="term" value="C:membrane"/>
    <property type="evidence" value="ECO:0007669"/>
    <property type="project" value="UniProtKB-SubCell"/>
</dbReference>
<keyword evidence="10" id="KW-1015">Disulfide bond</keyword>
<evidence type="ECO:0000256" key="10">
    <source>
        <dbReference type="ARBA" id="ARBA00023157"/>
    </source>
</evidence>
<dbReference type="AlphaFoldDB" id="A0A075MQA6"/>
<evidence type="ECO:0000256" key="12">
    <source>
        <dbReference type="SAM" id="Phobius"/>
    </source>
</evidence>
<name>A0A075MQA6_9ARCH</name>
<keyword evidence="7" id="KW-0408">Iron</keyword>
<dbReference type="RefSeq" id="WP_148699906.1">
    <property type="nucleotide sequence ID" value="NZ_CP007174.1"/>
</dbReference>